<evidence type="ECO:0000313" key="1">
    <source>
        <dbReference type="EnsemblMetazoa" id="AATE006923-PA.1"/>
    </source>
</evidence>
<dbReference type="EnsemblMetazoa" id="AATE006923-RA">
    <property type="protein sequence ID" value="AATE006923-PA.1"/>
    <property type="gene ID" value="AATE006923"/>
</dbReference>
<accession>A0A182IWN2</accession>
<name>A0A182IWN2_ANOAO</name>
<reference evidence="1" key="1">
    <citation type="submission" date="2022-08" db="UniProtKB">
        <authorList>
            <consortium name="EnsemblMetazoa"/>
        </authorList>
    </citation>
    <scope>IDENTIFICATION</scope>
    <source>
        <strain evidence="1">EBRO</strain>
    </source>
</reference>
<sequence>MQQSLGIRNDTPKSVYLGNQSGLQCGPPKNIMSSFRYKWDALLNHSNTVALVFFGKKDQFFEHTVGNLLALRGRCPTAQYPAQAWPELREKCNWKVPGPDVQKPEHSGHIRYGEESSCALDSRLRARDYINLTVLMKMTKRISRDTAASPVARLVEAAELRIDLLRAAPSMTLFCSSSTSGQSRLVSRSVTYRLTLL</sequence>
<dbReference type="AlphaFoldDB" id="A0A182IWN2"/>
<dbReference type="VEuPathDB" id="VectorBase:AATE006923"/>
<proteinExistence type="predicted"/>
<organism evidence="1">
    <name type="scientific">Anopheles atroparvus</name>
    <name type="common">European mosquito</name>
    <dbReference type="NCBI Taxonomy" id="41427"/>
    <lineage>
        <taxon>Eukaryota</taxon>
        <taxon>Metazoa</taxon>
        <taxon>Ecdysozoa</taxon>
        <taxon>Arthropoda</taxon>
        <taxon>Hexapoda</taxon>
        <taxon>Insecta</taxon>
        <taxon>Pterygota</taxon>
        <taxon>Neoptera</taxon>
        <taxon>Endopterygota</taxon>
        <taxon>Diptera</taxon>
        <taxon>Nematocera</taxon>
        <taxon>Culicoidea</taxon>
        <taxon>Culicidae</taxon>
        <taxon>Anophelinae</taxon>
        <taxon>Anopheles</taxon>
    </lineage>
</organism>
<protein>
    <submittedName>
        <fullName evidence="1">Uncharacterized protein</fullName>
    </submittedName>
</protein>